<dbReference type="AlphaFoldDB" id="A0A1N7M2B6"/>
<keyword evidence="3" id="KW-1185">Reference proteome</keyword>
<feature type="chain" id="PRO_5012794711" evidence="1">
    <location>
        <begin position="16"/>
        <end position="89"/>
    </location>
</feature>
<proteinExistence type="predicted"/>
<dbReference type="Pfam" id="PF11720">
    <property type="entry name" value="Inhibitor_I78"/>
    <property type="match status" value="1"/>
</dbReference>
<dbReference type="RefSeq" id="WP_076529556.1">
    <property type="nucleotide sequence ID" value="NZ_BMEH01000002.1"/>
</dbReference>
<dbReference type="PROSITE" id="PS51257">
    <property type="entry name" value="PROKAR_LIPOPROTEIN"/>
    <property type="match status" value="1"/>
</dbReference>
<dbReference type="Gene3D" id="3.30.10.10">
    <property type="entry name" value="Trypsin Inhibitor V, subunit A"/>
    <property type="match status" value="1"/>
</dbReference>
<reference evidence="2 3" key="1">
    <citation type="submission" date="2017-01" db="EMBL/GenBank/DDBJ databases">
        <authorList>
            <person name="Mah S.A."/>
            <person name="Swanson W.J."/>
            <person name="Moy G.W."/>
            <person name="Vacquier V.D."/>
        </authorList>
    </citation>
    <scope>NUCLEOTIDE SEQUENCE [LARGE SCALE GENOMIC DNA]</scope>
    <source>
        <strain evidence="2 3">DSM 26375</strain>
    </source>
</reference>
<evidence type="ECO:0000313" key="2">
    <source>
        <dbReference type="EMBL" id="SIS80266.1"/>
    </source>
</evidence>
<keyword evidence="1" id="KW-0732">Signal</keyword>
<organism evidence="2 3">
    <name type="scientific">Gemmobacter megaterium</name>
    <dbReference type="NCBI Taxonomy" id="1086013"/>
    <lineage>
        <taxon>Bacteria</taxon>
        <taxon>Pseudomonadati</taxon>
        <taxon>Pseudomonadota</taxon>
        <taxon>Alphaproteobacteria</taxon>
        <taxon>Rhodobacterales</taxon>
        <taxon>Paracoccaceae</taxon>
        <taxon>Gemmobacter</taxon>
    </lineage>
</organism>
<dbReference type="STRING" id="1086013.SAMN05421774_102362"/>
<protein>
    <submittedName>
        <fullName evidence="2">Peptidase inhibitor I78 family protein</fullName>
    </submittedName>
</protein>
<evidence type="ECO:0000256" key="1">
    <source>
        <dbReference type="SAM" id="SignalP"/>
    </source>
</evidence>
<dbReference type="EMBL" id="FTOT01000002">
    <property type="protein sequence ID" value="SIS80266.1"/>
    <property type="molecule type" value="Genomic_DNA"/>
</dbReference>
<sequence length="89" mass="9306">MRLFPISLVIAPLLAACMADQPATVPANDCRAGSYADLIGAPLNAFNADQAAGPVRILPPGAAMTMDHNPSRLNIHHDSGKRITQITCG</sequence>
<evidence type="ECO:0000313" key="3">
    <source>
        <dbReference type="Proteomes" id="UP000186141"/>
    </source>
</evidence>
<feature type="signal peptide" evidence="1">
    <location>
        <begin position="1"/>
        <end position="15"/>
    </location>
</feature>
<dbReference type="InterPro" id="IPR021719">
    <property type="entry name" value="Prot_inh_I78"/>
</dbReference>
<gene>
    <name evidence="2" type="ORF">SAMN05421774_102362</name>
</gene>
<dbReference type="Proteomes" id="UP000186141">
    <property type="component" value="Unassembled WGS sequence"/>
</dbReference>
<name>A0A1N7M2B6_9RHOB</name>
<accession>A0A1N7M2B6</accession>